<dbReference type="SUPFAM" id="SSF54373">
    <property type="entry name" value="FAD-linked reductases, C-terminal domain"/>
    <property type="match status" value="1"/>
</dbReference>
<dbReference type="InterPro" id="IPR050281">
    <property type="entry name" value="Flavin_monoamine_oxidase"/>
</dbReference>
<reference evidence="3" key="1">
    <citation type="submission" date="2017-02" db="EMBL/GenBank/DDBJ databases">
        <authorList>
            <person name="Varghese N."/>
            <person name="Submissions S."/>
        </authorList>
    </citation>
    <scope>NUCLEOTIDE SEQUENCE [LARGE SCALE GENOMIC DNA]</scope>
    <source>
        <strain evidence="3">USBA 833</strain>
    </source>
</reference>
<dbReference type="OrthoDB" id="25353at2"/>
<evidence type="ECO:0000313" key="2">
    <source>
        <dbReference type="EMBL" id="SKA87795.1"/>
    </source>
</evidence>
<dbReference type="InterPro" id="IPR002937">
    <property type="entry name" value="Amino_oxidase"/>
</dbReference>
<dbReference type="AlphaFoldDB" id="A0A1T4XFG4"/>
<dbReference type="EMBL" id="FUYH01000008">
    <property type="protein sequence ID" value="SKA87795.1"/>
    <property type="molecule type" value="Genomic_DNA"/>
</dbReference>
<proteinExistence type="predicted"/>
<gene>
    <name evidence="2" type="ORF">SAMN05443428_10856</name>
</gene>
<organism evidence="2 3">
    <name type="scientific">Caloramator quimbayensis</name>
    <dbReference type="NCBI Taxonomy" id="1147123"/>
    <lineage>
        <taxon>Bacteria</taxon>
        <taxon>Bacillati</taxon>
        <taxon>Bacillota</taxon>
        <taxon>Clostridia</taxon>
        <taxon>Eubacteriales</taxon>
        <taxon>Clostridiaceae</taxon>
        <taxon>Caloramator</taxon>
    </lineage>
</organism>
<evidence type="ECO:0000259" key="1">
    <source>
        <dbReference type="Pfam" id="PF01593"/>
    </source>
</evidence>
<dbReference type="GO" id="GO:0016491">
    <property type="term" value="F:oxidoreductase activity"/>
    <property type="evidence" value="ECO:0007669"/>
    <property type="project" value="InterPro"/>
</dbReference>
<dbReference type="Gene3D" id="3.90.660.10">
    <property type="match status" value="1"/>
</dbReference>
<dbReference type="Gene3D" id="3.50.50.60">
    <property type="entry name" value="FAD/NAD(P)-binding domain"/>
    <property type="match status" value="1"/>
</dbReference>
<dbReference type="PRINTS" id="PR00419">
    <property type="entry name" value="ADXRDTASE"/>
</dbReference>
<dbReference type="PANTHER" id="PTHR10742:SF410">
    <property type="entry name" value="LYSINE-SPECIFIC HISTONE DEMETHYLASE 2"/>
    <property type="match status" value="1"/>
</dbReference>
<feature type="domain" description="Amine oxidase" evidence="1">
    <location>
        <begin position="69"/>
        <end position="549"/>
    </location>
</feature>
<dbReference type="Gene3D" id="1.10.405.10">
    <property type="entry name" value="Guanine Nucleotide Dissociation Inhibitor, domain 1"/>
    <property type="match status" value="1"/>
</dbReference>
<dbReference type="Proteomes" id="UP000190105">
    <property type="component" value="Unassembled WGS sequence"/>
</dbReference>
<dbReference type="RefSeq" id="WP_078696365.1">
    <property type="nucleotide sequence ID" value="NZ_FUYH01000008.1"/>
</dbReference>
<keyword evidence="3" id="KW-1185">Reference proteome</keyword>
<name>A0A1T4XFG4_9CLOT</name>
<dbReference type="STRING" id="1147123.SAMN05443428_10856"/>
<evidence type="ECO:0000313" key="3">
    <source>
        <dbReference type="Proteomes" id="UP000190105"/>
    </source>
</evidence>
<dbReference type="InterPro" id="IPR036188">
    <property type="entry name" value="FAD/NAD-bd_sf"/>
</dbReference>
<dbReference type="Pfam" id="PF01593">
    <property type="entry name" value="Amino_oxidase"/>
    <property type="match status" value="1"/>
</dbReference>
<sequence>MNKNIVPYQRDNPTDEERFLQLKYLLNQSGREEDFCNIIELLSPPKNIETIVPKGCGNGVSVAVIGAGLSGLCTAYELRKIGCDITIFEASNRIGGRVNTIYFDREKQYFGEVGAMRIGVSHETTWHYINHFKLKTRPFASKNINGLFYIRGSYARNDSQGKSVKENIYPKYNLTEEERKTPWQKLSEKIVNKYLNSLSPKIRREFIEIKKNYSEPIKNIDSITLRKAYENLRLSQDAISMIGFLSAFEESFLNIGLTEILQEAYTADFGFTYYIDGGMIKLAEKFYMELNNQNIGRVAFRFNSIVDGIYKDDRGKIILEIREGCKNKYFKAFDVVICAIPFSSLRRVTVVPPFSVLKSQAIAELNYGYAQKTLLFLKERFWEYGGEDKRIVGGSSLTDLIPISIFYPSDNSVPIEGVYNGWTFKGVLPSKKPGVLLASYNWGNNALRLGNENCCLRLDDVVESVEKVHKLYRGYIYRNLLSWQSISWANIEYIWGGGCLPFSGQKTLFSYEITRPEMDNRVFFAGEHVSQKHVWMQGALQSGMIAANEAAKFICKNNIRHSK</sequence>
<accession>A0A1T4XFG4</accession>
<dbReference type="PANTHER" id="PTHR10742">
    <property type="entry name" value="FLAVIN MONOAMINE OXIDASE"/>
    <property type="match status" value="1"/>
</dbReference>
<protein>
    <submittedName>
        <fullName evidence="2">Monoamine oxidase</fullName>
    </submittedName>
</protein>
<dbReference type="SUPFAM" id="SSF51905">
    <property type="entry name" value="FAD/NAD(P)-binding domain"/>
    <property type="match status" value="1"/>
</dbReference>